<evidence type="ECO:0000313" key="3">
    <source>
        <dbReference type="Proteomes" id="UP001320148"/>
    </source>
</evidence>
<feature type="domain" description="Lcl C-terminal" evidence="1">
    <location>
        <begin position="794"/>
        <end position="883"/>
    </location>
</feature>
<accession>A0ABN6F265</accession>
<dbReference type="Pfam" id="PF11617">
    <property type="entry name" value="Cu-binding_MopE"/>
    <property type="match status" value="4"/>
</dbReference>
<dbReference type="EMBL" id="AP024488">
    <property type="protein sequence ID" value="BCS95552.1"/>
    <property type="molecule type" value="Genomic_DNA"/>
</dbReference>
<organism evidence="2 3">
    <name type="scientific">Desulfoluna limicola</name>
    <dbReference type="NCBI Taxonomy" id="2810562"/>
    <lineage>
        <taxon>Bacteria</taxon>
        <taxon>Pseudomonadati</taxon>
        <taxon>Thermodesulfobacteriota</taxon>
        <taxon>Desulfobacteria</taxon>
        <taxon>Desulfobacterales</taxon>
        <taxon>Desulfolunaceae</taxon>
        <taxon>Desulfoluna</taxon>
    </lineage>
</organism>
<sequence length="1048" mass="115489">MKTRAWSKSYVPTVILSLLFLFITACGSSSGGGDEPAVQSVAVQTLWYVDNDEDGFGSNTDPGASEEPASSEIKYVTNNLDCNDDDPEINPQALEQDDGIDHDCNGDPKPLVTRGYIPDTGQTKSYTDTFGEDSDFLISPQSYTKLDDNSVPLPEHAATWTMVKDEVTGLTWEVKQNADGKANPTDLHDSDNTCTWNEAKETYIAGLNRNKFGGFDDWRLPTITELLFLSKSQEETLCIDTRYYNHTLRQNIWSESENSQQANSIWTFDPSTGLSSPFDTNQAAVVWAVRGESKTSSFVDRGLGVIEDTTNGLMWQQVTGKIDESEVFFWTDALQYCNELNLSGYTDWRLPNKHELVSLIDHTKKDPAIQSDLFPDTETSAYWTSTRYDTKDVILTDFKYGQLFIARTYYSGRVRAVRGGHNVKMHTWYLDYDNDGYGDSTIFKEADSTRQPKGYVLNGDDCKDNDDTIHPGAVDIPDDGIDQDCNGEFMVTWYRDGDKDGFGTPNDTQIAEVQPTGYVTNNEDCNDVHIAINPDMTDLPDDGIDNNCNGMQMRSLYSDADLDGFGDKLGDVVGPPVEIANPEAGFSVNNIDCMDNDTTTNPSQVEIYGDSEDNNCNGEVDELPSQVIPDTGQTQSYTSITGEDSDISINTPSFTQLEGAVQDNVTGLIWELKTTVTGPQTVLFADAEAHCNELSATNLAGFNSGWRLPTVKELAFISNADQYSPAIDQGVFPNTQPYRYWTSTPISSSEPNSYLTIDFKNGTSKREENVQCHVRAVHDGPIVQEDPFEAPVNGTVKEKATGLTWQTTPQPADTYANALSFCDGLVLGGMSDWRLPSEADLKGLLSYSDEERTTVFGPSTADHWTSALSPVNALYAMTVILTTSAIPTPDINTSKTSTRNINTTTPFIAVRGQSTPRFIDNSNGTVTDLRTGLMWQKAAAEEGADFTWTGALTHCSSMALAGHNDWRLPSKNELLSLLDDSQTELQSAGDVLTGMEDAYWTSTASCDPSAPDSAWEINFSEMQEKVAIRDRTNTLRIRAVRGGKIETP</sequence>
<feature type="domain" description="Lcl C-terminal" evidence="1">
    <location>
        <begin position="659"/>
        <end position="777"/>
    </location>
</feature>
<protein>
    <recommendedName>
        <fullName evidence="1">Lcl C-terminal domain-containing protein</fullName>
    </recommendedName>
</protein>
<dbReference type="PROSITE" id="PS51257">
    <property type="entry name" value="PROKAR_LIPOPROTEIN"/>
    <property type="match status" value="1"/>
</dbReference>
<evidence type="ECO:0000259" key="1">
    <source>
        <dbReference type="Pfam" id="PF07603"/>
    </source>
</evidence>
<keyword evidence="3" id="KW-1185">Reference proteome</keyword>
<feature type="domain" description="Lcl C-terminal" evidence="1">
    <location>
        <begin position="162"/>
        <end position="290"/>
    </location>
</feature>
<dbReference type="Pfam" id="PF07603">
    <property type="entry name" value="Lcl_C"/>
    <property type="match status" value="5"/>
</dbReference>
<name>A0ABN6F265_9BACT</name>
<dbReference type="InterPro" id="IPR011460">
    <property type="entry name" value="Lcl_C"/>
</dbReference>
<dbReference type="InterPro" id="IPR021655">
    <property type="entry name" value="Put_metal-bd"/>
</dbReference>
<dbReference type="Proteomes" id="UP001320148">
    <property type="component" value="Chromosome"/>
</dbReference>
<feature type="domain" description="Lcl C-terminal" evidence="1">
    <location>
        <begin position="924"/>
        <end position="1041"/>
    </location>
</feature>
<evidence type="ECO:0000313" key="2">
    <source>
        <dbReference type="EMBL" id="BCS95552.1"/>
    </source>
</evidence>
<dbReference type="PANTHER" id="PTHR35812">
    <property type="entry name" value="LIPOPROTEIN"/>
    <property type="match status" value="1"/>
</dbReference>
<feature type="domain" description="Lcl C-terminal" evidence="1">
    <location>
        <begin position="304"/>
        <end position="418"/>
    </location>
</feature>
<reference evidence="2 3" key="1">
    <citation type="submission" date="2021-02" db="EMBL/GenBank/DDBJ databases">
        <title>Complete genome of Desulfoluna sp. strain ASN36.</title>
        <authorList>
            <person name="Takahashi A."/>
            <person name="Kojima H."/>
            <person name="Fukui M."/>
        </authorList>
    </citation>
    <scope>NUCLEOTIDE SEQUENCE [LARGE SCALE GENOMIC DNA]</scope>
    <source>
        <strain evidence="2 3">ASN36</strain>
    </source>
</reference>
<proteinExistence type="predicted"/>
<dbReference type="PANTHER" id="PTHR35812:SF1">
    <property type="entry name" value="LIPOPROTEIN"/>
    <property type="match status" value="1"/>
</dbReference>
<gene>
    <name evidence="2" type="ORF">DSLASN_11840</name>
</gene>
<dbReference type="RefSeq" id="WP_236891793.1">
    <property type="nucleotide sequence ID" value="NZ_AP024488.1"/>
</dbReference>